<dbReference type="SUPFAM" id="SSF48452">
    <property type="entry name" value="TPR-like"/>
    <property type="match status" value="3"/>
</dbReference>
<reference evidence="3" key="1">
    <citation type="submission" date="2021-04" db="EMBL/GenBank/DDBJ databases">
        <title>Genome based classification of Actinospica acidithermotolerans sp. nov., an actinobacterium isolated from an Indonesian hot spring.</title>
        <authorList>
            <person name="Kusuma A.B."/>
            <person name="Putra K.E."/>
            <person name="Nafisah S."/>
            <person name="Loh J."/>
            <person name="Nouioui I."/>
            <person name="Goodfellow M."/>
        </authorList>
    </citation>
    <scope>NUCLEOTIDE SEQUENCE</scope>
    <source>
        <strain evidence="3">CSCA 57</strain>
    </source>
</reference>
<dbReference type="InterPro" id="IPR053137">
    <property type="entry name" value="NLR-like"/>
</dbReference>
<name>A0A941EIN0_9ACTN</name>
<dbReference type="InterPro" id="IPR002182">
    <property type="entry name" value="NB-ARC"/>
</dbReference>
<accession>A0A941EIN0</accession>
<dbReference type="InterPro" id="IPR056681">
    <property type="entry name" value="DUF7779"/>
</dbReference>
<dbReference type="Gene3D" id="1.25.40.10">
    <property type="entry name" value="Tetratricopeptide repeat domain"/>
    <property type="match status" value="2"/>
</dbReference>
<protein>
    <submittedName>
        <fullName evidence="3">Tetratricopeptide repeat protein</fullName>
    </submittedName>
</protein>
<gene>
    <name evidence="3" type="ORF">KDL01_08185</name>
</gene>
<organism evidence="3 4">
    <name type="scientific">Actinospica durhamensis</name>
    <dbReference type="NCBI Taxonomy" id="1508375"/>
    <lineage>
        <taxon>Bacteria</taxon>
        <taxon>Bacillati</taxon>
        <taxon>Actinomycetota</taxon>
        <taxon>Actinomycetes</taxon>
        <taxon>Catenulisporales</taxon>
        <taxon>Actinospicaceae</taxon>
        <taxon>Actinospica</taxon>
    </lineage>
</organism>
<evidence type="ECO:0000313" key="3">
    <source>
        <dbReference type="EMBL" id="MBR7833240.1"/>
    </source>
</evidence>
<dbReference type="Gene3D" id="3.40.50.300">
    <property type="entry name" value="P-loop containing nucleotide triphosphate hydrolases"/>
    <property type="match status" value="2"/>
</dbReference>
<feature type="domain" description="NB-ARC" evidence="1">
    <location>
        <begin position="514"/>
        <end position="665"/>
    </location>
</feature>
<dbReference type="PANTHER" id="PTHR46082:SF6">
    <property type="entry name" value="AAA+ ATPASE DOMAIN-CONTAINING PROTEIN-RELATED"/>
    <property type="match status" value="1"/>
</dbReference>
<dbReference type="NCBIfam" id="NF040586">
    <property type="entry name" value="FxSxx_TPR"/>
    <property type="match status" value="1"/>
</dbReference>
<dbReference type="Pfam" id="PF13424">
    <property type="entry name" value="TPR_12"/>
    <property type="match status" value="2"/>
</dbReference>
<sequence length="1336" mass="147802">MTDTRTGEIVTFYSFKGGTGRTMALANVAWILASGGKRVLTVDWDLEAPGLHEFFHPFLRSEVVRDTPGVIDLIGEYKAAVLDGARDGAKTPHLIEDVAAFARIEPFAVSLEWEFPDGGTLDFMSSGRQNDDYTTQVGSLDWDNFYALLGGSNLLRALRAEMKRTYDYVLIDSRTGFSDTSDICIGHLPDTLVDCFTFSTQSIRGAAQAAHKVTTQVAGDRKIRVLPVPMRVENAEKRKADAGRALAKALFADLPTGLDTVARTDYWSRVEIPYQAFYAFEETLAVFADEAPGPLTLLGAYQRLADVVSHGEVTALAKMDPRVREHWSDRFERRPSTRVEEVWLDFEPEDEIWAEWIEAVLVKAGIKVSAPPAADAADAGGNGPGTDPTVLAIVSPAYREARRGTRAPSRGATGPRRPAGVRALYISDQRPLDRLATVDSQYVVRLEPAEAAYRITRLLGADPLSPAALAGLAERYPENEPRVVEKLLGRNGRFTGRTEDLRALRSALRSSRTAVVGQLERGQGAGPVAVGGMGGVGKTQLALEYAHRYRSQYDMICWVSAGQPQFVDAAMVDLARVMTERMGANVGVQTGIPGTEIAQNLVRALGRGEPTDRWLLIFDNAEDPASVRPFLPRGECGHIIVTSRDRSWGQEGAHPLDLNVFTRQESIRHLRERAKRPPTDEEAYRVAEWLGDFPLAIDITVAWLTETGNSVQYLLEHYERHGTRPVPGGPFEGGGPAMSWSLALDQVAHNSPAAYRLLELCAIMSSDGVALDLLYSSEMATALTRLGPEAVEDGDVARLVQQLNRFALIKLDPADRQLQIHRLLQDAIQRRTSDEEAERIRREVHWLLAEWTTEGDPDEQRTWARYRMLWPHLDLEKVRTAESELESVRNLQIDRVRYQWIRGDLPGALLTAERAEAVWSAAIAANPSEREVRVLRRQLLHLRFNKANALRSSGLIEDAYGLDRAVLEEQRQLLGPRHRHTLMTAGGLAADLRALGSYDEALRLSRETYDAWLEDYGPDYRRSVDAANNLAVSLRLVGSFDEARDLDEIAFEWRNSVLSSTHERTLSSANCIGLDLRESGRYQEAVTRLREAFDIARYAVEPSVRVTLQIQVNLASSLRAIGQVEEAGRLLDEANERFEAQFSERDPDRLVCRLSVANNRYAAEDVEGAERELSSLLARLRGVDGFGPLHPLTLLAANNRAAVLRALGAGSQALEAARETRDLFIQAVGDKHPYTLAAAMNLAVCLAESGALQAARELDAHTVEALSELLGAEHPDTLRARANLALTRIDRNEPGATEDLREITAILGQQLGRVHPTMSALQKGRRAHRLLDGQPI</sequence>
<dbReference type="Pfam" id="PF25000">
    <property type="entry name" value="DUF7779"/>
    <property type="match status" value="1"/>
</dbReference>
<dbReference type="Pfam" id="PF00931">
    <property type="entry name" value="NB-ARC"/>
    <property type="match status" value="1"/>
</dbReference>
<dbReference type="PANTHER" id="PTHR46082">
    <property type="entry name" value="ATP/GTP-BINDING PROTEIN-RELATED"/>
    <property type="match status" value="1"/>
</dbReference>
<proteinExistence type="predicted"/>
<dbReference type="Pfam" id="PF13374">
    <property type="entry name" value="TPR_10"/>
    <property type="match status" value="1"/>
</dbReference>
<feature type="domain" description="DUF7779" evidence="2">
    <location>
        <begin position="748"/>
        <end position="836"/>
    </location>
</feature>
<evidence type="ECO:0000313" key="4">
    <source>
        <dbReference type="Proteomes" id="UP000675781"/>
    </source>
</evidence>
<dbReference type="EMBL" id="JAGSOG010000025">
    <property type="protein sequence ID" value="MBR7833240.1"/>
    <property type="molecule type" value="Genomic_DNA"/>
</dbReference>
<dbReference type="SUPFAM" id="SSF52540">
    <property type="entry name" value="P-loop containing nucleoside triphosphate hydrolases"/>
    <property type="match status" value="2"/>
</dbReference>
<comment type="caution">
    <text evidence="3">The sequence shown here is derived from an EMBL/GenBank/DDBJ whole genome shotgun (WGS) entry which is preliminary data.</text>
</comment>
<keyword evidence="4" id="KW-1185">Reference proteome</keyword>
<dbReference type="InterPro" id="IPR027417">
    <property type="entry name" value="P-loop_NTPase"/>
</dbReference>
<dbReference type="InterPro" id="IPR011990">
    <property type="entry name" value="TPR-like_helical_dom_sf"/>
</dbReference>
<dbReference type="GO" id="GO:0043531">
    <property type="term" value="F:ADP binding"/>
    <property type="evidence" value="ECO:0007669"/>
    <property type="project" value="InterPro"/>
</dbReference>
<evidence type="ECO:0000259" key="1">
    <source>
        <dbReference type="Pfam" id="PF00931"/>
    </source>
</evidence>
<dbReference type="NCBIfam" id="NF047398">
    <property type="entry name" value="AAA_KGGVGR"/>
    <property type="match status" value="1"/>
</dbReference>
<dbReference type="Proteomes" id="UP000675781">
    <property type="component" value="Unassembled WGS sequence"/>
</dbReference>
<dbReference type="RefSeq" id="WP_212527763.1">
    <property type="nucleotide sequence ID" value="NZ_JAGSOG010000025.1"/>
</dbReference>
<evidence type="ECO:0000259" key="2">
    <source>
        <dbReference type="Pfam" id="PF25000"/>
    </source>
</evidence>